<feature type="compositionally biased region" description="Gly residues" evidence="3">
    <location>
        <begin position="241"/>
        <end position="255"/>
    </location>
</feature>
<feature type="compositionally biased region" description="Low complexity" evidence="3">
    <location>
        <begin position="170"/>
        <end position="181"/>
    </location>
</feature>
<accession>A0AAE1NMT1</accession>
<name>A0AAE1NMT1_9EUCA</name>
<dbReference type="GO" id="GO:0038062">
    <property type="term" value="F:protein tyrosine kinase collagen receptor activity"/>
    <property type="evidence" value="ECO:0007669"/>
    <property type="project" value="TreeGrafter"/>
</dbReference>
<dbReference type="InterPro" id="IPR050122">
    <property type="entry name" value="RTK"/>
</dbReference>
<feature type="region of interest" description="Disordered" evidence="3">
    <location>
        <begin position="167"/>
        <end position="208"/>
    </location>
</feature>
<feature type="region of interest" description="Disordered" evidence="3">
    <location>
        <begin position="238"/>
        <end position="269"/>
    </location>
</feature>
<dbReference type="InterPro" id="IPR017441">
    <property type="entry name" value="Protein_kinase_ATP_BS"/>
</dbReference>
<dbReference type="Proteomes" id="UP001292094">
    <property type="component" value="Unassembled WGS sequence"/>
</dbReference>
<feature type="transmembrane region" description="Helical" evidence="4">
    <location>
        <begin position="33"/>
        <end position="57"/>
    </location>
</feature>
<dbReference type="GO" id="GO:0005886">
    <property type="term" value="C:plasma membrane"/>
    <property type="evidence" value="ECO:0007669"/>
    <property type="project" value="TreeGrafter"/>
</dbReference>
<evidence type="ECO:0000256" key="3">
    <source>
        <dbReference type="SAM" id="MobiDB-lite"/>
    </source>
</evidence>
<dbReference type="AlphaFoldDB" id="A0AAE1NMT1"/>
<dbReference type="InterPro" id="IPR000719">
    <property type="entry name" value="Prot_kinase_dom"/>
</dbReference>
<feature type="compositionally biased region" description="Low complexity" evidence="3">
    <location>
        <begin position="256"/>
        <end position="267"/>
    </location>
</feature>
<evidence type="ECO:0000256" key="4">
    <source>
        <dbReference type="SAM" id="Phobius"/>
    </source>
</evidence>
<keyword evidence="4" id="KW-1133">Transmembrane helix</keyword>
<dbReference type="PANTHER" id="PTHR24416:SF580">
    <property type="entry name" value="DISCOIDIN DOMAIN RECEPTOR, ISOFORM F"/>
    <property type="match status" value="1"/>
</dbReference>
<dbReference type="PROSITE" id="PS50011">
    <property type="entry name" value="PROTEIN_KINASE_DOM"/>
    <property type="match status" value="1"/>
</dbReference>
<feature type="domain" description="Protein kinase" evidence="5">
    <location>
        <begin position="282"/>
        <end position="329"/>
    </location>
</feature>
<comment type="caution">
    <text evidence="6">The sequence shown here is derived from an EMBL/GenBank/DDBJ whole genome shotgun (WGS) entry which is preliminary data.</text>
</comment>
<keyword evidence="4" id="KW-0472">Membrane</keyword>
<evidence type="ECO:0000259" key="5">
    <source>
        <dbReference type="PROSITE" id="PS50011"/>
    </source>
</evidence>
<dbReference type="InterPro" id="IPR001245">
    <property type="entry name" value="Ser-Thr/Tyr_kinase_cat_dom"/>
</dbReference>
<organism evidence="6 7">
    <name type="scientific">Petrolisthes manimaculis</name>
    <dbReference type="NCBI Taxonomy" id="1843537"/>
    <lineage>
        <taxon>Eukaryota</taxon>
        <taxon>Metazoa</taxon>
        <taxon>Ecdysozoa</taxon>
        <taxon>Arthropoda</taxon>
        <taxon>Crustacea</taxon>
        <taxon>Multicrustacea</taxon>
        <taxon>Malacostraca</taxon>
        <taxon>Eumalacostraca</taxon>
        <taxon>Eucarida</taxon>
        <taxon>Decapoda</taxon>
        <taxon>Pleocyemata</taxon>
        <taxon>Anomura</taxon>
        <taxon>Galatheoidea</taxon>
        <taxon>Porcellanidae</taxon>
        <taxon>Petrolisthes</taxon>
    </lineage>
</organism>
<dbReference type="PROSITE" id="PS00107">
    <property type="entry name" value="PROTEIN_KINASE_ATP"/>
    <property type="match status" value="1"/>
</dbReference>
<keyword evidence="2" id="KW-0547">Nucleotide-binding</keyword>
<gene>
    <name evidence="6" type="ORF">Pmani_035519</name>
</gene>
<evidence type="ECO:0000256" key="2">
    <source>
        <dbReference type="PROSITE-ProRule" id="PRU10141"/>
    </source>
</evidence>
<feature type="binding site" evidence="2">
    <location>
        <position position="314"/>
    </location>
    <ligand>
        <name>ATP</name>
        <dbReference type="ChEBI" id="CHEBI:30616"/>
    </ligand>
</feature>
<dbReference type="GO" id="GO:0051897">
    <property type="term" value="P:positive regulation of phosphatidylinositol 3-kinase/protein kinase B signal transduction"/>
    <property type="evidence" value="ECO:0007669"/>
    <property type="project" value="TreeGrafter"/>
</dbReference>
<dbReference type="PANTHER" id="PTHR24416">
    <property type="entry name" value="TYROSINE-PROTEIN KINASE RECEPTOR"/>
    <property type="match status" value="1"/>
</dbReference>
<dbReference type="EMBL" id="JAWZYT010005081">
    <property type="protein sequence ID" value="KAK4291661.1"/>
    <property type="molecule type" value="Genomic_DNA"/>
</dbReference>
<dbReference type="Gene3D" id="3.30.200.20">
    <property type="entry name" value="Phosphorylase Kinase, domain 1"/>
    <property type="match status" value="1"/>
</dbReference>
<feature type="non-terminal residue" evidence="6">
    <location>
        <position position="1"/>
    </location>
</feature>
<evidence type="ECO:0000313" key="6">
    <source>
        <dbReference type="EMBL" id="KAK4291661.1"/>
    </source>
</evidence>
<feature type="compositionally biased region" description="Pro residues" evidence="3">
    <location>
        <begin position="182"/>
        <end position="199"/>
    </location>
</feature>
<reference evidence="6" key="1">
    <citation type="submission" date="2023-11" db="EMBL/GenBank/DDBJ databases">
        <title>Genome assemblies of two species of porcelain crab, Petrolisthes cinctipes and Petrolisthes manimaculis (Anomura: Porcellanidae).</title>
        <authorList>
            <person name="Angst P."/>
        </authorList>
    </citation>
    <scope>NUCLEOTIDE SEQUENCE</scope>
    <source>
        <strain evidence="6">PB745_02</strain>
        <tissue evidence="6">Gill</tissue>
    </source>
</reference>
<dbReference type="GO" id="GO:0005518">
    <property type="term" value="F:collagen binding"/>
    <property type="evidence" value="ECO:0007669"/>
    <property type="project" value="TreeGrafter"/>
</dbReference>
<dbReference type="InterPro" id="IPR011009">
    <property type="entry name" value="Kinase-like_dom_sf"/>
</dbReference>
<dbReference type="GO" id="GO:0010976">
    <property type="term" value="P:positive regulation of neuron projection development"/>
    <property type="evidence" value="ECO:0007669"/>
    <property type="project" value="TreeGrafter"/>
</dbReference>
<dbReference type="Pfam" id="PF07714">
    <property type="entry name" value="PK_Tyr_Ser-Thr"/>
    <property type="match status" value="1"/>
</dbReference>
<protein>
    <recommendedName>
        <fullName evidence="5">Protein kinase domain-containing protein</fullName>
    </recommendedName>
</protein>
<proteinExistence type="predicted"/>
<keyword evidence="7" id="KW-1185">Reference proteome</keyword>
<sequence>RLLLRVHARRCPPRTDTHLVVTDVSEEPRGQEYVALVIGVLVAVIILLVSAILLIVWRSRRQKSGTITHETFTTAYGDKRDIVNLKMGVEGAGGELDKNGLYSEPYHMTYSSMGGYSSLAHKIPHLNPLSSPDYTALTLGSSSCVAPLPECPSTDYAIPHLDAVDPTSITTNTNNTNNTTNGPPPPTAVVYAPPPLPHTKPPHAAHHHHNTLNTFLSKASQQQQQQQQQESFYATTDLVQGGTGSSGGQPGGQVGGPQTQQTAGAAPPLEETRAREIPRLAITLLQQLGEGQFGEVHLGEVEDEDGEKQMVAVKTLRMEASHSVRWVCV</sequence>
<evidence type="ECO:0000313" key="7">
    <source>
        <dbReference type="Proteomes" id="UP001292094"/>
    </source>
</evidence>
<comment type="subcellular location">
    <subcellularLocation>
        <location evidence="1">Membrane</location>
        <topology evidence="1">Single-pass membrane protein</topology>
    </subcellularLocation>
</comment>
<evidence type="ECO:0000256" key="1">
    <source>
        <dbReference type="ARBA" id="ARBA00004167"/>
    </source>
</evidence>
<dbReference type="GO" id="GO:0005524">
    <property type="term" value="F:ATP binding"/>
    <property type="evidence" value="ECO:0007669"/>
    <property type="project" value="UniProtKB-UniRule"/>
</dbReference>
<dbReference type="GO" id="GO:0043235">
    <property type="term" value="C:receptor complex"/>
    <property type="evidence" value="ECO:0007669"/>
    <property type="project" value="TreeGrafter"/>
</dbReference>
<keyword evidence="4" id="KW-0812">Transmembrane</keyword>
<dbReference type="SUPFAM" id="SSF56112">
    <property type="entry name" value="Protein kinase-like (PK-like)"/>
    <property type="match status" value="1"/>
</dbReference>
<keyword evidence="2" id="KW-0067">ATP-binding</keyword>